<accession>A0ABW3C9J7</accession>
<protein>
    <submittedName>
        <fullName evidence="1">Uncharacterized protein</fullName>
    </submittedName>
</protein>
<name>A0ABW3C9J7_9ACTN</name>
<keyword evidence="2" id="KW-1185">Reference proteome</keyword>
<dbReference type="EMBL" id="JBHTIR010000200">
    <property type="protein sequence ID" value="MFD0850943.1"/>
    <property type="molecule type" value="Genomic_DNA"/>
</dbReference>
<proteinExistence type="predicted"/>
<sequence length="61" mass="6714">MLGRLLAAPGSRTVALSSLADRLPYALDFDDLHSRRSYHWMRAYAAPRSQSCCSVRNSSGA</sequence>
<evidence type="ECO:0000313" key="2">
    <source>
        <dbReference type="Proteomes" id="UP001597083"/>
    </source>
</evidence>
<dbReference type="Proteomes" id="UP001597083">
    <property type="component" value="Unassembled WGS sequence"/>
</dbReference>
<evidence type="ECO:0000313" key="1">
    <source>
        <dbReference type="EMBL" id="MFD0850943.1"/>
    </source>
</evidence>
<reference evidence="2" key="1">
    <citation type="journal article" date="2019" name="Int. J. Syst. Evol. Microbiol.">
        <title>The Global Catalogue of Microorganisms (GCM) 10K type strain sequencing project: providing services to taxonomists for standard genome sequencing and annotation.</title>
        <authorList>
            <consortium name="The Broad Institute Genomics Platform"/>
            <consortium name="The Broad Institute Genome Sequencing Center for Infectious Disease"/>
            <person name="Wu L."/>
            <person name="Ma J."/>
        </authorList>
    </citation>
    <scope>NUCLEOTIDE SEQUENCE [LARGE SCALE GENOMIC DNA]</scope>
    <source>
        <strain evidence="2">JCM 31696</strain>
    </source>
</reference>
<organism evidence="1 2">
    <name type="scientific">Actinomadura adrarensis</name>
    <dbReference type="NCBI Taxonomy" id="1819600"/>
    <lineage>
        <taxon>Bacteria</taxon>
        <taxon>Bacillati</taxon>
        <taxon>Actinomycetota</taxon>
        <taxon>Actinomycetes</taxon>
        <taxon>Streptosporangiales</taxon>
        <taxon>Thermomonosporaceae</taxon>
        <taxon>Actinomadura</taxon>
    </lineage>
</organism>
<gene>
    <name evidence="1" type="ORF">ACFQ07_01790</name>
</gene>
<comment type="caution">
    <text evidence="1">The sequence shown here is derived from an EMBL/GenBank/DDBJ whole genome shotgun (WGS) entry which is preliminary data.</text>
</comment>